<proteinExistence type="predicted"/>
<feature type="domain" description="EamA" evidence="7">
    <location>
        <begin position="162"/>
        <end position="302"/>
    </location>
</feature>
<name>A0A2H0TDI9_9BACT</name>
<keyword evidence="3 6" id="KW-0812">Transmembrane</keyword>
<dbReference type="InterPro" id="IPR037185">
    <property type="entry name" value="EmrE-like"/>
</dbReference>
<feature type="transmembrane region" description="Helical" evidence="6">
    <location>
        <begin position="287"/>
        <end position="303"/>
    </location>
</feature>
<feature type="transmembrane region" description="Helical" evidence="6">
    <location>
        <begin position="41"/>
        <end position="61"/>
    </location>
</feature>
<dbReference type="Pfam" id="PF00892">
    <property type="entry name" value="EamA"/>
    <property type="match status" value="2"/>
</dbReference>
<dbReference type="AlphaFoldDB" id="A0A2H0TDI9"/>
<evidence type="ECO:0000313" key="8">
    <source>
        <dbReference type="EMBL" id="PIR68464.1"/>
    </source>
</evidence>
<evidence type="ECO:0000313" key="9">
    <source>
        <dbReference type="Proteomes" id="UP000230094"/>
    </source>
</evidence>
<feature type="transmembrane region" description="Helical" evidence="6">
    <location>
        <begin position="193"/>
        <end position="212"/>
    </location>
</feature>
<accession>A0A2H0TDI9</accession>
<feature type="transmembrane region" description="Helical" evidence="6">
    <location>
        <begin position="73"/>
        <end position="94"/>
    </location>
</feature>
<feature type="domain" description="EamA" evidence="7">
    <location>
        <begin position="10"/>
        <end position="148"/>
    </location>
</feature>
<reference evidence="9" key="1">
    <citation type="submission" date="2017-09" db="EMBL/GenBank/DDBJ databases">
        <title>Depth-based differentiation of microbial function through sediment-hosted aquifers and enrichment of novel symbionts in the deep terrestrial subsurface.</title>
        <authorList>
            <person name="Probst A.J."/>
            <person name="Ladd B."/>
            <person name="Jarett J.K."/>
            <person name="Geller-Mcgrath D.E."/>
            <person name="Sieber C.M.K."/>
            <person name="Emerson J.B."/>
            <person name="Anantharaman K."/>
            <person name="Thomas B.C."/>
            <person name="Malmstrom R."/>
            <person name="Stieglmeier M."/>
            <person name="Klingl A."/>
            <person name="Woyke T."/>
            <person name="Ryan C.M."/>
            <person name="Banfield J.F."/>
        </authorList>
    </citation>
    <scope>NUCLEOTIDE SEQUENCE [LARGE SCALE GENOMIC DNA]</scope>
</reference>
<sequence length="306" mass="33648">MAISTNSRSLAYLALLGNAMLWGLAAPIVKMGYSQGLDPYLFLFGRMFVAFLFSLPLVAILKHSPQFRKSFTLRNLIKTIPLEILGTVITLILLYEGLRLTTAVEASLITMALPIFITIGGLVFLKEIITKKEWFGLALALLGTFLLVIKPLLTQQINGDTLGNLLILTQNLTAAVYYLLAKKHYQNQNKLAITHISFIVGSICFLIPFLIFNPSPIESTLALFSLTQPWPLLAILYMAIPGSILGLTLYLYGQDRIEASEASLFTYLQPAFAIPASIILLSESISFLELIASGIIITGVIIAEKH</sequence>
<feature type="transmembrane region" description="Helical" evidence="6">
    <location>
        <begin position="106"/>
        <end position="125"/>
    </location>
</feature>
<dbReference type="Proteomes" id="UP000230094">
    <property type="component" value="Unassembled WGS sequence"/>
</dbReference>
<feature type="transmembrane region" description="Helical" evidence="6">
    <location>
        <begin position="165"/>
        <end position="181"/>
    </location>
</feature>
<evidence type="ECO:0000256" key="4">
    <source>
        <dbReference type="ARBA" id="ARBA00022989"/>
    </source>
</evidence>
<comment type="subcellular location">
    <subcellularLocation>
        <location evidence="1">Cell membrane</location>
        <topology evidence="1">Multi-pass membrane protein</topology>
    </subcellularLocation>
</comment>
<evidence type="ECO:0000256" key="1">
    <source>
        <dbReference type="ARBA" id="ARBA00004651"/>
    </source>
</evidence>
<feature type="transmembrane region" description="Helical" evidence="6">
    <location>
        <begin position="134"/>
        <end position="153"/>
    </location>
</feature>
<gene>
    <name evidence="8" type="ORF">COU49_00800</name>
</gene>
<comment type="caution">
    <text evidence="8">The sequence shown here is derived from an EMBL/GenBank/DDBJ whole genome shotgun (WGS) entry which is preliminary data.</text>
</comment>
<dbReference type="SUPFAM" id="SSF103481">
    <property type="entry name" value="Multidrug resistance efflux transporter EmrE"/>
    <property type="match status" value="2"/>
</dbReference>
<feature type="transmembrane region" description="Helical" evidence="6">
    <location>
        <begin position="264"/>
        <end position="281"/>
    </location>
</feature>
<evidence type="ECO:0000256" key="5">
    <source>
        <dbReference type="ARBA" id="ARBA00023136"/>
    </source>
</evidence>
<dbReference type="InterPro" id="IPR050638">
    <property type="entry name" value="AA-Vitamin_Transporters"/>
</dbReference>
<dbReference type="PANTHER" id="PTHR32322:SF18">
    <property type="entry name" value="S-ADENOSYLMETHIONINE_S-ADENOSYLHOMOCYSTEINE TRANSPORTER"/>
    <property type="match status" value="1"/>
</dbReference>
<dbReference type="GO" id="GO:0005886">
    <property type="term" value="C:plasma membrane"/>
    <property type="evidence" value="ECO:0007669"/>
    <property type="project" value="UniProtKB-SubCell"/>
</dbReference>
<protein>
    <recommendedName>
        <fullName evidence="7">EamA domain-containing protein</fullName>
    </recommendedName>
</protein>
<keyword evidence="4 6" id="KW-1133">Transmembrane helix</keyword>
<dbReference type="InterPro" id="IPR000620">
    <property type="entry name" value="EamA_dom"/>
</dbReference>
<dbReference type="PANTHER" id="PTHR32322">
    <property type="entry name" value="INNER MEMBRANE TRANSPORTER"/>
    <property type="match status" value="1"/>
</dbReference>
<dbReference type="EMBL" id="PFCQ01000004">
    <property type="protein sequence ID" value="PIR68464.1"/>
    <property type="molecule type" value="Genomic_DNA"/>
</dbReference>
<evidence type="ECO:0000256" key="3">
    <source>
        <dbReference type="ARBA" id="ARBA00022692"/>
    </source>
</evidence>
<keyword evidence="5 6" id="KW-0472">Membrane</keyword>
<evidence type="ECO:0000256" key="6">
    <source>
        <dbReference type="SAM" id="Phobius"/>
    </source>
</evidence>
<evidence type="ECO:0000259" key="7">
    <source>
        <dbReference type="Pfam" id="PF00892"/>
    </source>
</evidence>
<keyword evidence="2" id="KW-1003">Cell membrane</keyword>
<evidence type="ECO:0000256" key="2">
    <source>
        <dbReference type="ARBA" id="ARBA00022475"/>
    </source>
</evidence>
<organism evidence="8 9">
    <name type="scientific">Candidatus Nomurabacteria bacterium CG10_big_fil_rev_8_21_14_0_10_35_16</name>
    <dbReference type="NCBI Taxonomy" id="1974731"/>
    <lineage>
        <taxon>Bacteria</taxon>
        <taxon>Candidatus Nomuraibacteriota</taxon>
    </lineage>
</organism>
<feature type="transmembrane region" description="Helical" evidence="6">
    <location>
        <begin position="232"/>
        <end position="252"/>
    </location>
</feature>